<dbReference type="GO" id="GO:0004674">
    <property type="term" value="F:protein serine/threonine kinase activity"/>
    <property type="evidence" value="ECO:0007669"/>
    <property type="project" value="UniProtKB-EC"/>
</dbReference>
<feature type="compositionally biased region" description="Basic residues" evidence="5">
    <location>
        <begin position="271"/>
        <end position="280"/>
    </location>
</feature>
<evidence type="ECO:0000256" key="5">
    <source>
        <dbReference type="SAM" id="MobiDB-lite"/>
    </source>
</evidence>
<dbReference type="Proteomes" id="UP001596004">
    <property type="component" value="Unassembled WGS sequence"/>
</dbReference>
<organism evidence="8 9">
    <name type="scientific">Sphaerisporangium dianthi</name>
    <dbReference type="NCBI Taxonomy" id="1436120"/>
    <lineage>
        <taxon>Bacteria</taxon>
        <taxon>Bacillati</taxon>
        <taxon>Actinomycetota</taxon>
        <taxon>Actinomycetes</taxon>
        <taxon>Streptosporangiales</taxon>
        <taxon>Streptosporangiaceae</taxon>
        <taxon>Sphaerisporangium</taxon>
    </lineage>
</organism>
<feature type="domain" description="Protein kinase" evidence="7">
    <location>
        <begin position="1"/>
        <end position="257"/>
    </location>
</feature>
<keyword evidence="6" id="KW-0812">Transmembrane</keyword>
<dbReference type="Gene3D" id="1.10.510.10">
    <property type="entry name" value="Transferase(Phosphotransferase) domain 1"/>
    <property type="match status" value="1"/>
</dbReference>
<feature type="region of interest" description="Disordered" evidence="5">
    <location>
        <begin position="357"/>
        <end position="394"/>
    </location>
</feature>
<gene>
    <name evidence="8" type="ORF">ACFO60_19495</name>
</gene>
<dbReference type="InterPro" id="IPR000719">
    <property type="entry name" value="Prot_kinase_dom"/>
</dbReference>
<dbReference type="RefSeq" id="WP_380841905.1">
    <property type="nucleotide sequence ID" value="NZ_JBHSFP010000012.1"/>
</dbReference>
<evidence type="ECO:0000256" key="3">
    <source>
        <dbReference type="ARBA" id="ARBA00022777"/>
    </source>
</evidence>
<comment type="caution">
    <text evidence="8">The sequence shown here is derived from an EMBL/GenBank/DDBJ whole genome shotgun (WGS) entry which is preliminary data.</text>
</comment>
<dbReference type="Gene3D" id="3.30.200.20">
    <property type="entry name" value="Phosphorylase Kinase, domain 1"/>
    <property type="match status" value="1"/>
</dbReference>
<evidence type="ECO:0000313" key="8">
    <source>
        <dbReference type="EMBL" id="MFC4532967.1"/>
    </source>
</evidence>
<evidence type="ECO:0000259" key="7">
    <source>
        <dbReference type="PROSITE" id="PS50011"/>
    </source>
</evidence>
<keyword evidence="6" id="KW-1133">Transmembrane helix</keyword>
<dbReference type="InterPro" id="IPR008271">
    <property type="entry name" value="Ser/Thr_kinase_AS"/>
</dbReference>
<reference evidence="9" key="1">
    <citation type="journal article" date="2019" name="Int. J. Syst. Evol. Microbiol.">
        <title>The Global Catalogue of Microorganisms (GCM) 10K type strain sequencing project: providing services to taxonomists for standard genome sequencing and annotation.</title>
        <authorList>
            <consortium name="The Broad Institute Genomics Platform"/>
            <consortium name="The Broad Institute Genome Sequencing Center for Infectious Disease"/>
            <person name="Wu L."/>
            <person name="Ma J."/>
        </authorList>
    </citation>
    <scope>NUCLEOTIDE SEQUENCE [LARGE SCALE GENOMIC DNA]</scope>
    <source>
        <strain evidence="9">CGMCC 4.7132</strain>
    </source>
</reference>
<name>A0ABV9CJT7_9ACTN</name>
<feature type="region of interest" description="Disordered" evidence="5">
    <location>
        <begin position="259"/>
        <end position="313"/>
    </location>
</feature>
<evidence type="ECO:0000256" key="4">
    <source>
        <dbReference type="ARBA" id="ARBA00022840"/>
    </source>
</evidence>
<proteinExistence type="predicted"/>
<feature type="transmembrane region" description="Helical" evidence="6">
    <location>
        <begin position="318"/>
        <end position="340"/>
    </location>
</feature>
<dbReference type="Pfam" id="PF00069">
    <property type="entry name" value="Pkinase"/>
    <property type="match status" value="1"/>
</dbReference>
<dbReference type="EMBL" id="JBHSFP010000012">
    <property type="protein sequence ID" value="MFC4532967.1"/>
    <property type="molecule type" value="Genomic_DNA"/>
</dbReference>
<dbReference type="PROSITE" id="PS50011">
    <property type="entry name" value="PROTEIN_KINASE_DOM"/>
    <property type="match status" value="1"/>
</dbReference>
<dbReference type="SUPFAM" id="SSF56112">
    <property type="entry name" value="Protein kinase-like (PK-like)"/>
    <property type="match status" value="1"/>
</dbReference>
<keyword evidence="3 8" id="KW-0418">Kinase</keyword>
<dbReference type="PANTHER" id="PTHR43289:SF34">
    <property type="entry name" value="SERINE_THREONINE-PROTEIN KINASE YBDM-RELATED"/>
    <property type="match status" value="1"/>
</dbReference>
<keyword evidence="2" id="KW-0547">Nucleotide-binding</keyword>
<evidence type="ECO:0000313" key="9">
    <source>
        <dbReference type="Proteomes" id="UP001596004"/>
    </source>
</evidence>
<evidence type="ECO:0000256" key="2">
    <source>
        <dbReference type="ARBA" id="ARBA00022741"/>
    </source>
</evidence>
<dbReference type="EC" id="2.7.11.1" evidence="8"/>
<evidence type="ECO:0000256" key="1">
    <source>
        <dbReference type="ARBA" id="ARBA00022679"/>
    </source>
</evidence>
<feature type="compositionally biased region" description="Basic and acidic residues" evidence="5">
    <location>
        <begin position="281"/>
        <end position="296"/>
    </location>
</feature>
<dbReference type="InterPro" id="IPR011009">
    <property type="entry name" value="Kinase-like_dom_sf"/>
</dbReference>
<evidence type="ECO:0000256" key="6">
    <source>
        <dbReference type="SAM" id="Phobius"/>
    </source>
</evidence>
<dbReference type="CDD" id="cd14014">
    <property type="entry name" value="STKc_PknB_like"/>
    <property type="match status" value="1"/>
</dbReference>
<sequence>MVKQLGEGSQGAVFLGESPGRAPVAIKMLHPSVAADCEVRNRLRREAEIAASVAAFSTARVLETEFTEERPYIISEYVPGPSLERLVKEDGPRSGGGLERLAVTTLTALASIHGAGVVHRDFKPGNVIMGPEGPVVIDFGIALELNAGTNVAAPAGTPAYMSPEQFADQPLTPTSDMFSWAGTMVFAATGRPAFHRSTVPATMNAIFHAEPDLSGVPETLRRLVAACLAKDPAARPTAMEVLCDLVGGAPEPLHAVTAAPAGRGVQPAGRPPHRHRHRHRAESPARRHRRAAEGRHAASPALLTETPAIPSSHRRGRVSALAVGAALAVAAGTLFLTSVFDGPADAQCRQVDVSATVSECSARDAPPSSPTPEPSPAHRRNSTDLPTDGGRPSR</sequence>
<protein>
    <submittedName>
        <fullName evidence="8">Serine/threonine-protein kinase</fullName>
        <ecNumber evidence="8">2.7.11.1</ecNumber>
    </submittedName>
</protein>
<dbReference type="PANTHER" id="PTHR43289">
    <property type="entry name" value="MITOGEN-ACTIVATED PROTEIN KINASE KINASE KINASE 20-RELATED"/>
    <property type="match status" value="1"/>
</dbReference>
<accession>A0ABV9CJT7</accession>
<keyword evidence="9" id="KW-1185">Reference proteome</keyword>
<keyword evidence="1 8" id="KW-0808">Transferase</keyword>
<keyword evidence="4" id="KW-0067">ATP-binding</keyword>
<dbReference type="PROSITE" id="PS00108">
    <property type="entry name" value="PROTEIN_KINASE_ST"/>
    <property type="match status" value="1"/>
</dbReference>
<keyword evidence="6" id="KW-0472">Membrane</keyword>